<keyword evidence="4" id="KW-0472">Membrane</keyword>
<dbReference type="Pfam" id="PF00248">
    <property type="entry name" value="Aldo_ket_red"/>
    <property type="match status" value="1"/>
</dbReference>
<evidence type="ECO:0000259" key="5">
    <source>
        <dbReference type="Pfam" id="PF00248"/>
    </source>
</evidence>
<name>A0ABD3NL45_9STRA</name>
<feature type="domain" description="NADP-dependent oxidoreductase" evidence="5">
    <location>
        <begin position="102"/>
        <end position="369"/>
    </location>
</feature>
<dbReference type="Gene3D" id="3.20.20.100">
    <property type="entry name" value="NADP-dependent oxidoreductase domain"/>
    <property type="match status" value="1"/>
</dbReference>
<dbReference type="PANTHER" id="PTHR43827:SF3">
    <property type="entry name" value="NADP-DEPENDENT OXIDOREDUCTASE DOMAIN-CONTAINING PROTEIN"/>
    <property type="match status" value="1"/>
</dbReference>
<proteinExistence type="inferred from homology"/>
<comment type="similarity">
    <text evidence="1">Belongs to the aldo/keto reductase family.</text>
</comment>
<keyword evidence="4" id="KW-1133">Transmembrane helix</keyword>
<dbReference type="PANTHER" id="PTHR43827">
    <property type="entry name" value="2,5-DIKETO-D-GLUCONIC ACID REDUCTASE"/>
    <property type="match status" value="1"/>
</dbReference>
<evidence type="ECO:0000256" key="2">
    <source>
        <dbReference type="ARBA" id="ARBA00022857"/>
    </source>
</evidence>
<sequence>MKMGIKDIIVWRIIPGLAVAIAAAAGFFLSHEFPFAFIFATVVPLSNGVLPPSVVGHGKMRGTPEVPSDLMPLPRPKDELFLDLPGGGKLPQQGIGMCCRATATDDVLVYRTVLWYLLLGGRHIDGAHVYWNHAAIGRGISEAIRRGVPREEIFVTTKIFPTHFGFESTKENVQNYLRELGLGYIDMVLLHWPQNFPLLSSPCQKEGKSRSECRRETWRALSNLREEGLIKNAGVSNFSLKHIKELEGFGAPIANNQISFHPFEPDHVMETVKYCQSNGITVTAYSPLGLTSITICSGMRDKDRAHANNLLRELSSKYGKNVSQIMLRWAVQTGCAVIPGTGNPDHMKENLSVYEFYLRDEDMDAINQLKHVAEGFTHVDVRQLE</sequence>
<dbReference type="PRINTS" id="PR00069">
    <property type="entry name" value="ALDKETRDTASE"/>
</dbReference>
<dbReference type="Proteomes" id="UP001530315">
    <property type="component" value="Unassembled WGS sequence"/>
</dbReference>
<dbReference type="CDD" id="cd19071">
    <property type="entry name" value="AKR_AKR1-5-like"/>
    <property type="match status" value="1"/>
</dbReference>
<dbReference type="SUPFAM" id="SSF51430">
    <property type="entry name" value="NAD(P)-linked oxidoreductase"/>
    <property type="match status" value="1"/>
</dbReference>
<evidence type="ECO:0000313" key="7">
    <source>
        <dbReference type="Proteomes" id="UP001530315"/>
    </source>
</evidence>
<dbReference type="InterPro" id="IPR036812">
    <property type="entry name" value="NAD(P)_OxRdtase_dom_sf"/>
</dbReference>
<evidence type="ECO:0000256" key="1">
    <source>
        <dbReference type="ARBA" id="ARBA00007905"/>
    </source>
</evidence>
<dbReference type="AlphaFoldDB" id="A0ABD3NL45"/>
<keyword evidence="4" id="KW-0812">Transmembrane</keyword>
<gene>
    <name evidence="6" type="ORF">ACHAW5_010604</name>
</gene>
<dbReference type="InterPro" id="IPR023210">
    <property type="entry name" value="NADP_OxRdtase_dom"/>
</dbReference>
<evidence type="ECO:0000256" key="4">
    <source>
        <dbReference type="SAM" id="Phobius"/>
    </source>
</evidence>
<accession>A0ABD3NL45</accession>
<organism evidence="6 7">
    <name type="scientific">Stephanodiscus triporus</name>
    <dbReference type="NCBI Taxonomy" id="2934178"/>
    <lineage>
        <taxon>Eukaryota</taxon>
        <taxon>Sar</taxon>
        <taxon>Stramenopiles</taxon>
        <taxon>Ochrophyta</taxon>
        <taxon>Bacillariophyta</taxon>
        <taxon>Coscinodiscophyceae</taxon>
        <taxon>Thalassiosirophycidae</taxon>
        <taxon>Stephanodiscales</taxon>
        <taxon>Stephanodiscaceae</taxon>
        <taxon>Stephanodiscus</taxon>
    </lineage>
</organism>
<keyword evidence="2" id="KW-0521">NADP</keyword>
<evidence type="ECO:0000256" key="3">
    <source>
        <dbReference type="ARBA" id="ARBA00023002"/>
    </source>
</evidence>
<dbReference type="EMBL" id="JALLAZ020001486">
    <property type="protein sequence ID" value="KAL3774150.1"/>
    <property type="molecule type" value="Genomic_DNA"/>
</dbReference>
<dbReference type="InterPro" id="IPR020471">
    <property type="entry name" value="AKR"/>
</dbReference>
<dbReference type="GO" id="GO:0016616">
    <property type="term" value="F:oxidoreductase activity, acting on the CH-OH group of donors, NAD or NADP as acceptor"/>
    <property type="evidence" value="ECO:0007669"/>
    <property type="project" value="UniProtKB-ARBA"/>
</dbReference>
<keyword evidence="3" id="KW-0560">Oxidoreductase</keyword>
<feature type="transmembrane region" description="Helical" evidence="4">
    <location>
        <begin position="9"/>
        <end position="29"/>
    </location>
</feature>
<evidence type="ECO:0000313" key="6">
    <source>
        <dbReference type="EMBL" id="KAL3774150.1"/>
    </source>
</evidence>
<reference evidence="6 7" key="1">
    <citation type="submission" date="2024-10" db="EMBL/GenBank/DDBJ databases">
        <title>Updated reference genomes for cyclostephanoid diatoms.</title>
        <authorList>
            <person name="Roberts W.R."/>
            <person name="Alverson A.J."/>
        </authorList>
    </citation>
    <scope>NUCLEOTIDE SEQUENCE [LARGE SCALE GENOMIC DNA]</scope>
    <source>
        <strain evidence="6 7">AJA276-08</strain>
    </source>
</reference>
<keyword evidence="7" id="KW-1185">Reference proteome</keyword>
<comment type="caution">
    <text evidence="6">The sequence shown here is derived from an EMBL/GenBank/DDBJ whole genome shotgun (WGS) entry which is preliminary data.</text>
</comment>
<protein>
    <recommendedName>
        <fullName evidence="5">NADP-dependent oxidoreductase domain-containing protein</fullName>
    </recommendedName>
</protein>